<evidence type="ECO:0000313" key="3">
    <source>
        <dbReference type="Proteomes" id="UP001190700"/>
    </source>
</evidence>
<name>A0AAE0GT66_9CHLO</name>
<evidence type="ECO:0000313" key="2">
    <source>
        <dbReference type="EMBL" id="KAK3283738.1"/>
    </source>
</evidence>
<evidence type="ECO:0000256" key="1">
    <source>
        <dbReference type="SAM" id="MobiDB-lite"/>
    </source>
</evidence>
<dbReference type="Proteomes" id="UP001190700">
    <property type="component" value="Unassembled WGS sequence"/>
</dbReference>
<feature type="compositionally biased region" description="Pro residues" evidence="1">
    <location>
        <begin position="367"/>
        <end position="376"/>
    </location>
</feature>
<dbReference type="EMBL" id="LGRX02002668">
    <property type="protein sequence ID" value="KAK3283738.1"/>
    <property type="molecule type" value="Genomic_DNA"/>
</dbReference>
<dbReference type="AlphaFoldDB" id="A0AAE0GT66"/>
<accession>A0AAE0GT66</accession>
<protein>
    <submittedName>
        <fullName evidence="2">Uncharacterized protein</fullName>
    </submittedName>
</protein>
<keyword evidence="3" id="KW-1185">Reference proteome</keyword>
<sequence>MLGMPSACYVVAGKAGGWGDGQMLRAQRAKIIQLQRQLRVQRSAQPSPPQDGHELLPAPLDRGGVLQDLESQLRDRAKELSAGPAPISEHHSQLLKVEKEAVALVKQKRQVEAATTLGEQQKASFTRLYDDRMPRLLQREADLAAAANLAPFCAHLLAPGVKSSSASSTTAAFAQLDPAAPTPSAADTVQPQCLSPAGPSLAVSLLRHSADGVAIAPSMDPLGGCASALGSGPGAGPVVGPVVASPASSAIGPAMRPLVGAARTQYMGPAAGPAMGPAMGPAAGSPIGPAMGPAAGPPMGPAMGPAAGPPIGPVMGPAAGPPMGPVMGPAAGPPMGPAMGPAAGSPMGPVMGPAAGPPMGPAMGPAGGPPIAPPLGPATRSGPDKSPIGSLNT</sequence>
<feature type="region of interest" description="Disordered" evidence="1">
    <location>
        <begin position="348"/>
        <end position="393"/>
    </location>
</feature>
<reference evidence="2 3" key="1">
    <citation type="journal article" date="2015" name="Genome Biol. Evol.">
        <title>Comparative Genomics of a Bacterivorous Green Alga Reveals Evolutionary Causalities and Consequences of Phago-Mixotrophic Mode of Nutrition.</title>
        <authorList>
            <person name="Burns J.A."/>
            <person name="Paasch A."/>
            <person name="Narechania A."/>
            <person name="Kim E."/>
        </authorList>
    </citation>
    <scope>NUCLEOTIDE SEQUENCE [LARGE SCALE GENOMIC DNA]</scope>
    <source>
        <strain evidence="2 3">PLY_AMNH</strain>
    </source>
</reference>
<organism evidence="2 3">
    <name type="scientific">Cymbomonas tetramitiformis</name>
    <dbReference type="NCBI Taxonomy" id="36881"/>
    <lineage>
        <taxon>Eukaryota</taxon>
        <taxon>Viridiplantae</taxon>
        <taxon>Chlorophyta</taxon>
        <taxon>Pyramimonadophyceae</taxon>
        <taxon>Pyramimonadales</taxon>
        <taxon>Pyramimonadaceae</taxon>
        <taxon>Cymbomonas</taxon>
    </lineage>
</organism>
<proteinExistence type="predicted"/>
<comment type="caution">
    <text evidence="2">The sequence shown here is derived from an EMBL/GenBank/DDBJ whole genome shotgun (WGS) entry which is preliminary data.</text>
</comment>
<gene>
    <name evidence="2" type="ORF">CYMTET_8577</name>
</gene>
<feature type="region of interest" description="Disordered" evidence="1">
    <location>
        <begin position="40"/>
        <end position="60"/>
    </location>
</feature>